<proteinExistence type="predicted"/>
<dbReference type="InterPro" id="IPR013424">
    <property type="entry name" value="Ice-binding_C"/>
</dbReference>
<keyword evidence="2" id="KW-0472">Membrane</keyword>
<keyword evidence="2" id="KW-0812">Transmembrane</keyword>
<sequence length="940" mass="106074">MKKLVFLLSHLLFWGWNLLWLVLVYIWILPAIGIDLIAGAFEGVIPINFAVTLLLLFAVPTVCTILGFRKHFRASAYNLISLLYGVEAPLFLLLLLWLFLIRERTLSNSFMLATLLAVIAAFAIELAYGYAQRRKALAVAQLIGHTLMVFVAVYLATLLMFYVAPLAFMLIREFFRFEWLEGLFDFLRHLPEIFPLGLIWLGFFLFSLTLFIGFPAALVSLYSYSGARLWQRFARQFGRIPAIIGAAAVMIAWLFGFAAINQQPQHKAFFLLEQIAQKNSARQALLAESNTIRKGLLNAYLQSYRYLSPKQDATNICEWYKSKDAFHFSVPVAQWFQDAHNLLLSPFLYDGEADDAEKAAKLYAEFFDMPIQRGETAAIKRALSSTYNRDEVKAGLININEEKVWLAQQQITVEPHGDWANVELYEVYENQTPEEQEVFYSFSLPESAVMTGLWLGDSANRDTRFAFQISPRGAAQQVYNEQVRVRRDPALLEQVGPRHYRLRAFPVPAKQSAMWQNRGRQRETSNAAATPPKTLHLWLTYKVMRRDDQWPLPDLGEKRNIYWTKKTTCNYNGYETKHSGDDWLPPFLKANQPGEPALHELVAPGGYRVTITPLTPADYAMPQGKRFALLIDTSYSMNTQAETLKQTLHWLKSDVLTANAVDLYLIDAQPELSRRVEYLGNAAFDLDELTFYGTVQFQEMISRFMALRGDTAYDAILLMTDEGSYELAQDKTTLPTLPAPLWMVHLGGMPKAYDDATLQAIEVSGGGVASDAREVLQRLATTAKFGVGVNIVDGYKWQVEQTAETVAFAEQPDLQAAFDSLAARQLLRAIGKQLDMSALTSLDLAHGIAKQFQIVSPYSSMIVLVNDEQRKALEEAENKADRFEREVETGHEALQKPFNPLKIPAAGAAGNVPEPGTIGLLGLGLVLLARHVRRKRRAIM</sequence>
<dbReference type="Proteomes" id="UP000030700">
    <property type="component" value="Unassembled WGS sequence"/>
</dbReference>
<dbReference type="HOGENOM" id="CLU_306494_0_0_0"/>
<dbReference type="Pfam" id="PF08487">
    <property type="entry name" value="VIT"/>
    <property type="match status" value="1"/>
</dbReference>
<dbReference type="Pfam" id="PF07589">
    <property type="entry name" value="PEP-CTERM"/>
    <property type="match status" value="1"/>
</dbReference>
<dbReference type="AlphaFoldDB" id="A0A0S6W355"/>
<name>A0A0S6W355_9BACT</name>
<feature type="transmembrane region" description="Helical" evidence="2">
    <location>
        <begin position="240"/>
        <end position="260"/>
    </location>
</feature>
<feature type="transmembrane region" description="Helical" evidence="2">
    <location>
        <begin position="142"/>
        <end position="171"/>
    </location>
</feature>
<keyword evidence="2" id="KW-1133">Transmembrane helix</keyword>
<accession>A0A0S6W355</accession>
<evidence type="ECO:0000313" key="4">
    <source>
        <dbReference type="EMBL" id="GAK52700.1"/>
    </source>
</evidence>
<dbReference type="EMBL" id="DF820459">
    <property type="protein sequence ID" value="GAK52700.1"/>
    <property type="molecule type" value="Genomic_DNA"/>
</dbReference>
<dbReference type="PROSITE" id="PS51468">
    <property type="entry name" value="VIT"/>
    <property type="match status" value="1"/>
</dbReference>
<organism evidence="4">
    <name type="scientific">Candidatus Moduliflexus flocculans</name>
    <dbReference type="NCBI Taxonomy" id="1499966"/>
    <lineage>
        <taxon>Bacteria</taxon>
        <taxon>Candidatus Moduliflexota</taxon>
        <taxon>Candidatus Moduliflexia</taxon>
        <taxon>Candidatus Moduliflexales</taxon>
        <taxon>Candidatus Moduliflexaceae</taxon>
    </lineage>
</organism>
<evidence type="ECO:0000259" key="3">
    <source>
        <dbReference type="PROSITE" id="PS51468"/>
    </source>
</evidence>
<evidence type="ECO:0000256" key="1">
    <source>
        <dbReference type="SAM" id="Coils"/>
    </source>
</evidence>
<dbReference type="NCBIfam" id="TIGR02921">
    <property type="entry name" value="PEP_integral"/>
    <property type="match status" value="1"/>
</dbReference>
<dbReference type="NCBIfam" id="TIGR02595">
    <property type="entry name" value="PEP_CTERM"/>
    <property type="match status" value="1"/>
</dbReference>
<protein>
    <submittedName>
        <fullName evidence="4">Alr1390 protein</fullName>
    </submittedName>
</protein>
<feature type="transmembrane region" description="Helical" evidence="2">
    <location>
        <begin position="915"/>
        <end position="932"/>
    </location>
</feature>
<reference evidence="4" key="1">
    <citation type="journal article" date="2015" name="PeerJ">
        <title>First genomic representation of candidate bacterial phylum KSB3 points to enhanced environmental sensing as a trigger of wastewater bulking.</title>
        <authorList>
            <person name="Sekiguchi Y."/>
            <person name="Ohashi A."/>
            <person name="Parks D.H."/>
            <person name="Yamauchi T."/>
            <person name="Tyson G.W."/>
            <person name="Hugenholtz P."/>
        </authorList>
    </citation>
    <scope>NUCLEOTIDE SEQUENCE [LARGE SCALE GENOMIC DNA]</scope>
</reference>
<feature type="coiled-coil region" evidence="1">
    <location>
        <begin position="866"/>
        <end position="893"/>
    </location>
</feature>
<feature type="transmembrane region" description="Helical" evidence="2">
    <location>
        <begin position="12"/>
        <end position="41"/>
    </location>
</feature>
<keyword evidence="1" id="KW-0175">Coiled coil</keyword>
<dbReference type="STRING" id="1499966.U14_03955"/>
<dbReference type="InterPro" id="IPR014270">
    <property type="entry name" value="PEP-CTERM_IMP"/>
</dbReference>
<feature type="transmembrane region" description="Helical" evidence="2">
    <location>
        <begin position="106"/>
        <end position="130"/>
    </location>
</feature>
<feature type="domain" description="VIT" evidence="3">
    <location>
        <begin position="390"/>
        <end position="521"/>
    </location>
</feature>
<feature type="transmembrane region" description="Helical" evidence="2">
    <location>
        <begin position="80"/>
        <end position="100"/>
    </location>
</feature>
<feature type="transmembrane region" description="Helical" evidence="2">
    <location>
        <begin position="47"/>
        <end position="68"/>
    </location>
</feature>
<evidence type="ECO:0000313" key="5">
    <source>
        <dbReference type="Proteomes" id="UP000030700"/>
    </source>
</evidence>
<gene>
    <name evidence="4" type="ORF">U14_03955</name>
</gene>
<feature type="transmembrane region" description="Helical" evidence="2">
    <location>
        <begin position="193"/>
        <end position="219"/>
    </location>
</feature>
<dbReference type="InterPro" id="IPR013694">
    <property type="entry name" value="VIT"/>
</dbReference>
<evidence type="ECO:0000256" key="2">
    <source>
        <dbReference type="SAM" id="Phobius"/>
    </source>
</evidence>
<keyword evidence="5" id="KW-1185">Reference proteome</keyword>